<evidence type="ECO:0000313" key="8">
    <source>
        <dbReference type="EMBL" id="EDV26026.1"/>
    </source>
</evidence>
<keyword evidence="5 6" id="KW-0472">Membrane</keyword>
<dbReference type="CTD" id="6752775"/>
<sequence>MTSTKYIKRQENKGVKTQLARGSAPFKRTQEILSIAVFFILWSINVAYLFKHFQWNHFGSLVIGILSGILVADFASGAVHWGCDTWGSIDLPVIGHALIRGFREHHVDATAITRHDFVETNGDNFLTSALVLSNQFYRFYYQDSNVAMDWITLEYLILAVTLFVAFTNQIHKWAHSYYGLPPLVEWLQNHHVILPRQHHKIHHVAPHDTYYCITTGWLNYPLEVIGFWNKLENIIEKLTGVAPRADDMKWTKANCATQNGRAK</sequence>
<dbReference type="GO" id="GO:0016020">
    <property type="term" value="C:membrane"/>
    <property type="evidence" value="ECO:0007669"/>
    <property type="project" value="UniProtKB-SubCell"/>
</dbReference>
<dbReference type="eggNOG" id="KOG3011">
    <property type="taxonomic scope" value="Eukaryota"/>
</dbReference>
<comment type="similarity">
    <text evidence="2">Belongs to the fatty acid desaturase CarF family.</text>
</comment>
<accession>B3RVN2</accession>
<dbReference type="AlphaFoldDB" id="B3RVN2"/>
<evidence type="ECO:0000256" key="6">
    <source>
        <dbReference type="SAM" id="Phobius"/>
    </source>
</evidence>
<proteinExistence type="inferred from homology"/>
<dbReference type="EMBL" id="DS985244">
    <property type="protein sequence ID" value="EDV26026.1"/>
    <property type="molecule type" value="Genomic_DNA"/>
</dbReference>
<dbReference type="Proteomes" id="UP000009022">
    <property type="component" value="Unassembled WGS sequence"/>
</dbReference>
<dbReference type="GeneID" id="6752775"/>
<dbReference type="InParanoid" id="B3RVN2"/>
<feature type="transmembrane region" description="Helical" evidence="6">
    <location>
        <begin position="32"/>
        <end position="50"/>
    </location>
</feature>
<evidence type="ECO:0000259" key="7">
    <source>
        <dbReference type="Pfam" id="PF10520"/>
    </source>
</evidence>
<dbReference type="PANTHER" id="PTHR48177">
    <property type="entry name" value="TRANSMEMBRANE PROTEIN 189"/>
    <property type="match status" value="1"/>
</dbReference>
<dbReference type="UniPathway" id="UPA00199"/>
<dbReference type="InterPro" id="IPR052601">
    <property type="entry name" value="Plasmalogen_desaturase"/>
</dbReference>
<feature type="domain" description="Lipid desaturase" evidence="7">
    <location>
        <begin position="69"/>
        <end position="246"/>
    </location>
</feature>
<reference evidence="8 9" key="1">
    <citation type="journal article" date="2008" name="Nature">
        <title>The Trichoplax genome and the nature of placozoans.</title>
        <authorList>
            <person name="Srivastava M."/>
            <person name="Begovic E."/>
            <person name="Chapman J."/>
            <person name="Putnam N.H."/>
            <person name="Hellsten U."/>
            <person name="Kawashima T."/>
            <person name="Kuo A."/>
            <person name="Mitros T."/>
            <person name="Salamov A."/>
            <person name="Carpenter M.L."/>
            <person name="Signorovitch A.Y."/>
            <person name="Moreno M.A."/>
            <person name="Kamm K."/>
            <person name="Grimwood J."/>
            <person name="Schmutz J."/>
            <person name="Shapiro H."/>
            <person name="Grigoriev I.V."/>
            <person name="Buss L.W."/>
            <person name="Schierwater B."/>
            <person name="Dellaporta S.L."/>
            <person name="Rokhsar D.S."/>
        </authorList>
    </citation>
    <scope>NUCLEOTIDE SEQUENCE [LARGE SCALE GENOMIC DNA]</scope>
    <source>
        <strain evidence="8 9">Grell-BS-1999</strain>
    </source>
</reference>
<evidence type="ECO:0000256" key="2">
    <source>
        <dbReference type="ARBA" id="ARBA00007620"/>
    </source>
</evidence>
<dbReference type="GO" id="GO:0006631">
    <property type="term" value="P:fatty acid metabolic process"/>
    <property type="evidence" value="ECO:0007669"/>
    <property type="project" value="UniProtKB-UniPathway"/>
</dbReference>
<dbReference type="RefSeq" id="XP_002112059.1">
    <property type="nucleotide sequence ID" value="XM_002112023.1"/>
</dbReference>
<dbReference type="PhylomeDB" id="B3RVN2"/>
<dbReference type="PANTHER" id="PTHR48177:SF1">
    <property type="entry name" value="PLASMANYLETHANOLAMINE DESATURASE 1"/>
    <property type="match status" value="1"/>
</dbReference>
<feature type="transmembrane region" description="Helical" evidence="6">
    <location>
        <begin position="147"/>
        <end position="166"/>
    </location>
</feature>
<dbReference type="KEGG" id="tad:TRIADDRAFT_55713"/>
<gene>
    <name evidence="8" type="ORF">TRIADDRAFT_55713</name>
</gene>
<dbReference type="InterPro" id="IPR019547">
    <property type="entry name" value="Lipid_desat"/>
</dbReference>
<keyword evidence="4 6" id="KW-1133">Transmembrane helix</keyword>
<organism evidence="8 9">
    <name type="scientific">Trichoplax adhaerens</name>
    <name type="common">Trichoplax reptans</name>
    <dbReference type="NCBI Taxonomy" id="10228"/>
    <lineage>
        <taxon>Eukaryota</taxon>
        <taxon>Metazoa</taxon>
        <taxon>Placozoa</taxon>
        <taxon>Uniplacotomia</taxon>
        <taxon>Trichoplacea</taxon>
        <taxon>Trichoplacidae</taxon>
        <taxon>Trichoplax</taxon>
    </lineage>
</organism>
<dbReference type="STRING" id="10228.B3RVN2"/>
<name>B3RVN2_TRIAD</name>
<keyword evidence="3 6" id="KW-0812">Transmembrane</keyword>
<protein>
    <recommendedName>
        <fullName evidence="7">Lipid desaturase domain-containing protein</fullName>
    </recommendedName>
</protein>
<feature type="transmembrane region" description="Helical" evidence="6">
    <location>
        <begin position="62"/>
        <end position="82"/>
    </location>
</feature>
<dbReference type="Pfam" id="PF10520">
    <property type="entry name" value="Lipid_desat"/>
    <property type="match status" value="1"/>
</dbReference>
<evidence type="ECO:0000313" key="9">
    <source>
        <dbReference type="Proteomes" id="UP000009022"/>
    </source>
</evidence>
<evidence type="ECO:0000256" key="4">
    <source>
        <dbReference type="ARBA" id="ARBA00022989"/>
    </source>
</evidence>
<evidence type="ECO:0000256" key="5">
    <source>
        <dbReference type="ARBA" id="ARBA00023136"/>
    </source>
</evidence>
<comment type="subcellular location">
    <subcellularLocation>
        <location evidence="1">Membrane</location>
        <topology evidence="1">Multi-pass membrane protein</topology>
    </subcellularLocation>
</comment>
<dbReference type="OMA" id="HRIHHIS"/>
<evidence type="ECO:0000256" key="1">
    <source>
        <dbReference type="ARBA" id="ARBA00004141"/>
    </source>
</evidence>
<evidence type="ECO:0000256" key="3">
    <source>
        <dbReference type="ARBA" id="ARBA00022692"/>
    </source>
</evidence>
<keyword evidence="9" id="KW-1185">Reference proteome</keyword>
<dbReference type="HOGENOM" id="CLU_065233_1_1_1"/>
<dbReference type="GO" id="GO:0016491">
    <property type="term" value="F:oxidoreductase activity"/>
    <property type="evidence" value="ECO:0000318"/>
    <property type="project" value="GO_Central"/>
</dbReference>
<dbReference type="OrthoDB" id="5103at2759"/>